<reference evidence="1 2" key="1">
    <citation type="submission" date="2019-02" db="EMBL/GenBank/DDBJ databases">
        <title>Genome sequencing of Clostridium botulinum clinical isolates.</title>
        <authorList>
            <person name="Brunt J."/>
            <person name="Van Vliet A.H.M."/>
            <person name="Stringer S.C."/>
            <person name="Grant K.A."/>
            <person name="Carter A.C."/>
            <person name="Peck M.W."/>
        </authorList>
    </citation>
    <scope>NUCLEOTIDE SEQUENCE [LARGE SCALE GENOMIC DNA]</scope>
    <source>
        <strain evidence="1 2">H113700579</strain>
    </source>
</reference>
<evidence type="ECO:0000313" key="2">
    <source>
        <dbReference type="Proteomes" id="UP000472355"/>
    </source>
</evidence>
<protein>
    <submittedName>
        <fullName evidence="1">Uncharacterized protein</fullName>
    </submittedName>
</protein>
<dbReference type="AlphaFoldDB" id="A0A6M0SJD7"/>
<proteinExistence type="predicted"/>
<name>A0A6M0SJD7_CLOBO</name>
<gene>
    <name evidence="1" type="ORF">EXM65_01705</name>
</gene>
<comment type="caution">
    <text evidence="1">The sequence shown here is derived from an EMBL/GenBank/DDBJ whole genome shotgun (WGS) entry which is preliminary data.</text>
</comment>
<organism evidence="1 2">
    <name type="scientific">Clostridium botulinum</name>
    <dbReference type="NCBI Taxonomy" id="1491"/>
    <lineage>
        <taxon>Bacteria</taxon>
        <taxon>Bacillati</taxon>
        <taxon>Bacillota</taxon>
        <taxon>Clostridia</taxon>
        <taxon>Eubacteriales</taxon>
        <taxon>Clostridiaceae</taxon>
        <taxon>Clostridium</taxon>
    </lineage>
</organism>
<sequence>MSRILKIPGIKLDVDEKYKLFCGWCGSTNLKAIEIQKDINGNSKYEIYCQESCNPKGGNNAVCSIPKIEEIAKRDSGNNINIYFKMLEDVYEFLELNIKASFEYKRIMVKKEIVKLFNITNIENIEYLGEEKGINASHYFCKIEEKKYLIRVRFDGNVFIIGADEFSSGSKNWKHLNGMSIK</sequence>
<evidence type="ECO:0000313" key="1">
    <source>
        <dbReference type="EMBL" id="NFA41321.1"/>
    </source>
</evidence>
<dbReference type="Proteomes" id="UP000472355">
    <property type="component" value="Unassembled WGS sequence"/>
</dbReference>
<accession>A0A6M0SJD7</accession>
<dbReference type="EMBL" id="SGKU01000003">
    <property type="protein sequence ID" value="NFA41321.1"/>
    <property type="molecule type" value="Genomic_DNA"/>
</dbReference>